<evidence type="ECO:0000259" key="4">
    <source>
        <dbReference type="Pfam" id="PF13439"/>
    </source>
</evidence>
<keyword evidence="1" id="KW-0328">Glycosyltransferase</keyword>
<comment type="caution">
    <text evidence="5">The sequence shown here is derived from an EMBL/GenBank/DDBJ whole genome shotgun (WGS) entry which is preliminary data.</text>
</comment>
<dbReference type="Gene3D" id="3.40.50.2000">
    <property type="entry name" value="Glycogen Phosphorylase B"/>
    <property type="match status" value="2"/>
</dbReference>
<dbReference type="SUPFAM" id="SSF53756">
    <property type="entry name" value="UDP-Glycosyltransferase/glycogen phosphorylase"/>
    <property type="match status" value="1"/>
</dbReference>
<dbReference type="STRING" id="564198.BST17_12675"/>
<dbReference type="Pfam" id="PF13439">
    <property type="entry name" value="Glyco_transf_4"/>
    <property type="match status" value="1"/>
</dbReference>
<keyword evidence="6" id="KW-1185">Reference proteome</keyword>
<feature type="domain" description="Glycosyl transferase family 1" evidence="3">
    <location>
        <begin position="181"/>
        <end position="342"/>
    </location>
</feature>
<organism evidence="5 6">
    <name type="scientific">Mycolicibacterium bacteremicum</name>
    <name type="common">Mycobacterium bacteremicum</name>
    <dbReference type="NCBI Taxonomy" id="564198"/>
    <lineage>
        <taxon>Bacteria</taxon>
        <taxon>Bacillati</taxon>
        <taxon>Actinomycetota</taxon>
        <taxon>Actinomycetes</taxon>
        <taxon>Mycobacteriales</taxon>
        <taxon>Mycobacteriaceae</taxon>
        <taxon>Mycolicibacterium</taxon>
    </lineage>
</organism>
<dbReference type="Proteomes" id="UP000192366">
    <property type="component" value="Unassembled WGS sequence"/>
</dbReference>
<evidence type="ECO:0000259" key="3">
    <source>
        <dbReference type="Pfam" id="PF00534"/>
    </source>
</evidence>
<dbReference type="GO" id="GO:0016757">
    <property type="term" value="F:glycosyltransferase activity"/>
    <property type="evidence" value="ECO:0007669"/>
    <property type="project" value="UniProtKB-KW"/>
</dbReference>
<proteinExistence type="predicted"/>
<keyword evidence="2 5" id="KW-0808">Transferase</keyword>
<name>A0A1W9YXF0_MYCBA</name>
<dbReference type="Pfam" id="PF00534">
    <property type="entry name" value="Glycos_transf_1"/>
    <property type="match status" value="1"/>
</dbReference>
<evidence type="ECO:0000256" key="1">
    <source>
        <dbReference type="ARBA" id="ARBA00022676"/>
    </source>
</evidence>
<dbReference type="InterPro" id="IPR001296">
    <property type="entry name" value="Glyco_trans_1"/>
</dbReference>
<accession>A0A1W9YXF0</accession>
<reference evidence="5 6" key="1">
    <citation type="submission" date="2017-02" db="EMBL/GenBank/DDBJ databases">
        <title>The new phylogeny of genus Mycobacterium.</title>
        <authorList>
            <person name="Tortoli E."/>
            <person name="Trovato A."/>
            <person name="Cirillo D.M."/>
        </authorList>
    </citation>
    <scope>NUCLEOTIDE SEQUENCE [LARGE SCALE GENOMIC DNA]</scope>
    <source>
        <strain evidence="5 6">DSM 45578</strain>
    </source>
</reference>
<evidence type="ECO:0000256" key="2">
    <source>
        <dbReference type="ARBA" id="ARBA00022679"/>
    </source>
</evidence>
<protein>
    <submittedName>
        <fullName evidence="5">Glycosyltransferase</fullName>
    </submittedName>
</protein>
<feature type="domain" description="Glycosyltransferase subfamily 4-like N-terminal" evidence="4">
    <location>
        <begin position="9"/>
        <end position="168"/>
    </location>
</feature>
<dbReference type="InterPro" id="IPR028098">
    <property type="entry name" value="Glyco_trans_4-like_N"/>
</dbReference>
<gene>
    <name evidence="5" type="ORF">BST17_12675</name>
</gene>
<dbReference type="PANTHER" id="PTHR12526">
    <property type="entry name" value="GLYCOSYLTRANSFERASE"/>
    <property type="match status" value="1"/>
</dbReference>
<evidence type="ECO:0000313" key="6">
    <source>
        <dbReference type="Proteomes" id="UP000192366"/>
    </source>
</evidence>
<sequence length="375" mass="40599">MFIVPNLSVGGAERHVTTLLPRMDPERFTPSVVCIGAEGGLFADLPAAGITARALHLGGKWQMIAALRGLLSLLRQDRPHVVVVRGYNAETLGRIAARAAGIEHTIMWVHNIGDPEPRGTVRTVIDRALTRWTSAYFGVAEAQRRYMSEELGYPAESIRIIRNGVDPALFDAGTDRGALREFGWEEGDPVVGIVAELSPIKDHATLLRAARIVVDQVPTARFLVIGDGACRAELEALSAELQLTPNVHFTGVRRDVARLLRAIDVFTLSSVTVECFSIALLEAMAAARPAVCTAVGGIPEMIDDGETGYLVPPRDPRLLAARLLDVLTNPPAARRMGRAGRARVEDEFSLDRSVDAAQLAFEDVVAGQFTSSRRS</sequence>
<evidence type="ECO:0000313" key="5">
    <source>
        <dbReference type="EMBL" id="ORA04734.1"/>
    </source>
</evidence>
<dbReference type="OrthoDB" id="3632147at2"/>
<dbReference type="PANTHER" id="PTHR12526:SF630">
    <property type="entry name" value="GLYCOSYLTRANSFERASE"/>
    <property type="match status" value="1"/>
</dbReference>
<dbReference type="AlphaFoldDB" id="A0A1W9YXF0"/>
<dbReference type="EMBL" id="MVHJ01000009">
    <property type="protein sequence ID" value="ORA04734.1"/>
    <property type="molecule type" value="Genomic_DNA"/>
</dbReference>